<sequence length="43" mass="4820">MRAAFDALTFTRRKELARGVTEAKRPETRERRVAAAVDEVSAS</sequence>
<gene>
    <name evidence="2" type="ORF">RS82_00529</name>
</gene>
<dbReference type="AlphaFoldDB" id="A0A0M2HKC9"/>
<organism evidence="2 3">
    <name type="scientific">Microbacterium trichothecenolyticum</name>
    <name type="common">Aureobacterium trichothecenolyticum</name>
    <dbReference type="NCBI Taxonomy" id="69370"/>
    <lineage>
        <taxon>Bacteria</taxon>
        <taxon>Bacillati</taxon>
        <taxon>Actinomycetota</taxon>
        <taxon>Actinomycetes</taxon>
        <taxon>Micrococcales</taxon>
        <taxon>Microbacteriaceae</taxon>
        <taxon>Microbacterium</taxon>
    </lineage>
</organism>
<comment type="caution">
    <text evidence="2">The sequence shown here is derived from an EMBL/GenBank/DDBJ whole genome shotgun (WGS) entry which is preliminary data.</text>
</comment>
<protein>
    <submittedName>
        <fullName evidence="2">Uncharacterized protein</fullName>
    </submittedName>
</protein>
<evidence type="ECO:0000313" key="2">
    <source>
        <dbReference type="EMBL" id="KJL44807.1"/>
    </source>
</evidence>
<evidence type="ECO:0000313" key="3">
    <source>
        <dbReference type="Proteomes" id="UP000034098"/>
    </source>
</evidence>
<dbReference type="Proteomes" id="UP000034098">
    <property type="component" value="Unassembled WGS sequence"/>
</dbReference>
<accession>A0A0M2HKC9</accession>
<keyword evidence="3" id="KW-1185">Reference proteome</keyword>
<name>A0A0M2HKC9_MICTR</name>
<feature type="compositionally biased region" description="Basic and acidic residues" evidence="1">
    <location>
        <begin position="17"/>
        <end position="33"/>
    </location>
</feature>
<proteinExistence type="predicted"/>
<evidence type="ECO:0000256" key="1">
    <source>
        <dbReference type="SAM" id="MobiDB-lite"/>
    </source>
</evidence>
<dbReference type="Pfam" id="PF13376">
    <property type="entry name" value="OmdA"/>
    <property type="match status" value="1"/>
</dbReference>
<feature type="region of interest" description="Disordered" evidence="1">
    <location>
        <begin position="17"/>
        <end position="43"/>
    </location>
</feature>
<dbReference type="PATRIC" id="fig|69370.6.peg.553"/>
<reference evidence="2 3" key="1">
    <citation type="submission" date="2015-02" db="EMBL/GenBank/DDBJ databases">
        <title>Draft genome sequences of ten Microbacterium spp. with emphasis on heavy metal contaminated environments.</title>
        <authorList>
            <person name="Corretto E."/>
        </authorList>
    </citation>
    <scope>NUCLEOTIDE SEQUENCE [LARGE SCALE GENOMIC DNA]</scope>
    <source>
        <strain evidence="2 3">DSM 8608</strain>
    </source>
</reference>
<dbReference type="EMBL" id="JYJA01000023">
    <property type="protein sequence ID" value="KJL44807.1"/>
    <property type="molecule type" value="Genomic_DNA"/>
</dbReference>